<dbReference type="EMBL" id="BBMS01000153">
    <property type="protein sequence ID" value="GAL31349.1"/>
    <property type="molecule type" value="Genomic_DNA"/>
</dbReference>
<proteinExistence type="predicted"/>
<evidence type="ECO:0000313" key="2">
    <source>
        <dbReference type="EMBL" id="GAL31349.1"/>
    </source>
</evidence>
<evidence type="ECO:0000313" key="3">
    <source>
        <dbReference type="Proteomes" id="UP000029223"/>
    </source>
</evidence>
<gene>
    <name evidence="2" type="ORF">JCM19239_2430</name>
</gene>
<keyword evidence="3" id="KW-1185">Reference proteome</keyword>
<protein>
    <submittedName>
        <fullName evidence="2">Uncharacterized protein</fullName>
    </submittedName>
</protein>
<sequence>MTISPPGVVVKMAPSNLATAFPDSASEDANTTENTAAEYEY</sequence>
<evidence type="ECO:0000256" key="1">
    <source>
        <dbReference type="SAM" id="MobiDB-lite"/>
    </source>
</evidence>
<feature type="region of interest" description="Disordered" evidence="1">
    <location>
        <begin position="20"/>
        <end position="41"/>
    </location>
</feature>
<dbReference type="Proteomes" id="UP000029223">
    <property type="component" value="Unassembled WGS sequence"/>
</dbReference>
<comment type="caution">
    <text evidence="2">The sequence shown here is derived from an EMBL/GenBank/DDBJ whole genome shotgun (WGS) entry which is preliminary data.</text>
</comment>
<accession>A0ABQ0JRG9</accession>
<organism evidence="2 3">
    <name type="scientific">Vibrio variabilis</name>
    <dbReference type="NCBI Taxonomy" id="990271"/>
    <lineage>
        <taxon>Bacteria</taxon>
        <taxon>Pseudomonadati</taxon>
        <taxon>Pseudomonadota</taxon>
        <taxon>Gammaproteobacteria</taxon>
        <taxon>Vibrionales</taxon>
        <taxon>Vibrionaceae</taxon>
        <taxon>Vibrio</taxon>
    </lineage>
</organism>
<reference evidence="3" key="1">
    <citation type="submission" date="2014-09" db="EMBL/GenBank/DDBJ databases">
        <title>Vibrio variabilis JCM 19239. (C206) whole genome shotgun sequence.</title>
        <authorList>
            <person name="Sawabe T."/>
            <person name="Meirelles P."/>
            <person name="Nakanishi M."/>
            <person name="Sayaka M."/>
            <person name="Hattori M."/>
            <person name="Ohkuma M."/>
        </authorList>
    </citation>
    <scope>NUCLEOTIDE SEQUENCE [LARGE SCALE GENOMIC DNA]</scope>
    <source>
        <strain evidence="3">JCM 19239</strain>
    </source>
</reference>
<name>A0ABQ0JRG9_9VIBR</name>